<dbReference type="Pfam" id="PF03592">
    <property type="entry name" value="Terminase_2"/>
    <property type="match status" value="1"/>
</dbReference>
<feature type="compositionally biased region" description="Basic and acidic residues" evidence="1">
    <location>
        <begin position="8"/>
        <end position="20"/>
    </location>
</feature>
<accession>A0A6J7XSE5</accession>
<protein>
    <submittedName>
        <fullName evidence="2">Terminase small subunit</fullName>
    </submittedName>
</protein>
<feature type="region of interest" description="Disordered" evidence="1">
    <location>
        <begin position="101"/>
        <end position="134"/>
    </location>
</feature>
<dbReference type="InterPro" id="IPR005335">
    <property type="entry name" value="Terminase_ssu"/>
</dbReference>
<evidence type="ECO:0000256" key="1">
    <source>
        <dbReference type="SAM" id="MobiDB-lite"/>
    </source>
</evidence>
<feature type="region of interest" description="Disordered" evidence="1">
    <location>
        <begin position="1"/>
        <end position="20"/>
    </location>
</feature>
<proteinExistence type="predicted"/>
<dbReference type="EMBL" id="LR798464">
    <property type="protein sequence ID" value="CAB5238747.1"/>
    <property type="molecule type" value="Genomic_DNA"/>
</dbReference>
<name>A0A6J7XSE5_9CAUD</name>
<organism evidence="2">
    <name type="scientific">uncultured Caudovirales phage</name>
    <dbReference type="NCBI Taxonomy" id="2100421"/>
    <lineage>
        <taxon>Viruses</taxon>
        <taxon>Duplodnaviria</taxon>
        <taxon>Heunggongvirae</taxon>
        <taxon>Uroviricota</taxon>
        <taxon>Caudoviricetes</taxon>
        <taxon>Peduoviridae</taxon>
        <taxon>Maltschvirus</taxon>
        <taxon>Maltschvirus maltsch</taxon>
    </lineage>
</organism>
<evidence type="ECO:0000313" key="2">
    <source>
        <dbReference type="EMBL" id="CAB5238747.1"/>
    </source>
</evidence>
<dbReference type="GO" id="GO:0051276">
    <property type="term" value="P:chromosome organization"/>
    <property type="evidence" value="ECO:0007669"/>
    <property type="project" value="InterPro"/>
</dbReference>
<reference evidence="2" key="1">
    <citation type="submission" date="2020-05" db="EMBL/GenBank/DDBJ databases">
        <authorList>
            <person name="Chiriac C."/>
            <person name="Salcher M."/>
            <person name="Ghai R."/>
            <person name="Kavagutti S V."/>
        </authorList>
    </citation>
    <scope>NUCLEOTIDE SEQUENCE</scope>
</reference>
<sequence>MTITTRQARRDVQSANPERREAVRQELEAIGAAQITDVVSWTVDKRGNATVEVIASDQLSERARRSIKKIKVTPTEFGNQIEVEMHDKLSALRVLAKTEGLLNGEDDQDKRPSLVGINLRGPVSVPDKRDDSDG</sequence>
<gene>
    <name evidence="2" type="ORF">UFOVP375_29</name>
</gene>